<comment type="caution">
    <text evidence="3">The sequence shown here is derived from an EMBL/GenBank/DDBJ whole genome shotgun (WGS) entry which is preliminary data.</text>
</comment>
<organism evidence="3 4">
    <name type="scientific">Candidatus Nephthysia bennettiae</name>
    <dbReference type="NCBI Taxonomy" id="3127016"/>
    <lineage>
        <taxon>Bacteria</taxon>
        <taxon>Bacillati</taxon>
        <taxon>Candidatus Dormiibacterota</taxon>
        <taxon>Candidatus Dormibacteria</taxon>
        <taxon>Candidatus Dormibacterales</taxon>
        <taxon>Candidatus Dormibacteraceae</taxon>
        <taxon>Candidatus Nephthysia</taxon>
    </lineage>
</organism>
<evidence type="ECO:0000313" key="4">
    <source>
        <dbReference type="Proteomes" id="UP000612893"/>
    </source>
</evidence>
<dbReference type="InterPro" id="IPR002789">
    <property type="entry name" value="HerA_central"/>
</dbReference>
<dbReference type="InterPro" id="IPR003593">
    <property type="entry name" value="AAA+_ATPase"/>
</dbReference>
<name>A0A934KAY5_9BACT</name>
<dbReference type="EMBL" id="JAEKNR010000202">
    <property type="protein sequence ID" value="MBJ7600407.1"/>
    <property type="molecule type" value="Genomic_DNA"/>
</dbReference>
<dbReference type="RefSeq" id="WP_338204218.1">
    <property type="nucleotide sequence ID" value="NZ_JAEKNR010000202.1"/>
</dbReference>
<evidence type="ECO:0000259" key="2">
    <source>
        <dbReference type="SMART" id="SM00382"/>
    </source>
</evidence>
<sequence length="719" mass="77964">MAALVRTGAIGFMDAADDDRRRWISRFRSLLDGLDSPLQVVVQFSTGRDCGDQAPDARVPSSSAGRRAADLAFADSLRNGRAAQRRDVYCVSKGAVSLGRELAAMGLPEVRAAEWHPPAGLAFGVELPRALHDGQGWHRTWFVDRFPGTELEPGWLRRLAPANLELSLSWHSQRLPTGWVVEYLQRQLINMRSSLQHSKGAADPEVTGAIPSAQALQARLTAGQESAFHVSLYLTATAATRGELEAAAELVESAARTALCRLLPCTFRQLDGRLCTLPLGSDRLQRWRVMDTSALATLFPWFDGDLQDEAGVVVGRSRATGQPVMVDPFDDRRYTNANIAVFGHSGAGKTYLLSTLAMGALAQGAQVFVIDPEHEYGSLAAQLGGLEVNIALGCGHSINVLDVAGQPVEEAVLGPIVADTVELCGSVCGGLEESERARLEDAVRRTFDSVEEPVLGDVAARLPPDSRLARILTRWVRGSLGQIFSRPTNIQLDAPFVAFGMRELRAEMVAPVHYLLAEALWARIKKRDRRRLLLIDELGLLFEDVTIRRFVVSLARRIRKYHGSLVFATQNPGDLLSSEAGAVVAMNPALQFFGAQRPADAARLQKAFHLSEAQRTGLETATRGDFLLAAGAERLAVRVMAPPWQAASMQRARAVPPLQFQPHERAGGASGAGGRRSEPGMARPSGLAWTPSAREAERWDRAALVGLDQPGVERGPPPS</sequence>
<reference evidence="3" key="1">
    <citation type="submission" date="2020-10" db="EMBL/GenBank/DDBJ databases">
        <title>Ca. Dormibacterota MAGs.</title>
        <authorList>
            <person name="Montgomery K."/>
        </authorList>
    </citation>
    <scope>NUCLEOTIDE SEQUENCE [LARGE SCALE GENOMIC DNA]</scope>
    <source>
        <strain evidence="3">SC8812_S17_10</strain>
    </source>
</reference>
<dbReference type="SUPFAM" id="SSF52540">
    <property type="entry name" value="P-loop containing nucleoside triphosphate hydrolases"/>
    <property type="match status" value="1"/>
</dbReference>
<evidence type="ECO:0000313" key="3">
    <source>
        <dbReference type="EMBL" id="MBJ7600407.1"/>
    </source>
</evidence>
<dbReference type="InterPro" id="IPR051162">
    <property type="entry name" value="T4SS_component"/>
</dbReference>
<feature type="region of interest" description="Disordered" evidence="1">
    <location>
        <begin position="659"/>
        <end position="694"/>
    </location>
</feature>
<evidence type="ECO:0000256" key="1">
    <source>
        <dbReference type="SAM" id="MobiDB-lite"/>
    </source>
</evidence>
<proteinExistence type="predicted"/>
<dbReference type="Pfam" id="PF01935">
    <property type="entry name" value="DUF87"/>
    <property type="match status" value="1"/>
</dbReference>
<accession>A0A934KAY5</accession>
<dbReference type="Gene3D" id="1.10.8.730">
    <property type="match status" value="1"/>
</dbReference>
<dbReference type="Proteomes" id="UP000612893">
    <property type="component" value="Unassembled WGS sequence"/>
</dbReference>
<keyword evidence="3" id="KW-0547">Nucleotide-binding</keyword>
<protein>
    <submittedName>
        <fullName evidence="3">ATP-binding protein</fullName>
    </submittedName>
</protein>
<keyword evidence="3" id="KW-0067">ATP-binding</keyword>
<dbReference type="SMART" id="SM00382">
    <property type="entry name" value="AAA"/>
    <property type="match status" value="1"/>
</dbReference>
<dbReference type="PANTHER" id="PTHR30121">
    <property type="entry name" value="UNCHARACTERIZED PROTEIN YJGR-RELATED"/>
    <property type="match status" value="1"/>
</dbReference>
<feature type="domain" description="AAA+ ATPase" evidence="2">
    <location>
        <begin position="335"/>
        <end position="590"/>
    </location>
</feature>
<dbReference type="Gene3D" id="3.40.50.300">
    <property type="entry name" value="P-loop containing nucleotide triphosphate hydrolases"/>
    <property type="match status" value="1"/>
</dbReference>
<gene>
    <name evidence="3" type="ORF">JF922_20335</name>
</gene>
<dbReference type="AlphaFoldDB" id="A0A934KAY5"/>
<dbReference type="PANTHER" id="PTHR30121:SF6">
    <property type="entry name" value="SLR6007 PROTEIN"/>
    <property type="match status" value="1"/>
</dbReference>
<dbReference type="InterPro" id="IPR027417">
    <property type="entry name" value="P-loop_NTPase"/>
</dbReference>
<keyword evidence="4" id="KW-1185">Reference proteome</keyword>
<dbReference type="GO" id="GO:0005524">
    <property type="term" value="F:ATP binding"/>
    <property type="evidence" value="ECO:0007669"/>
    <property type="project" value="UniProtKB-KW"/>
</dbReference>